<proteinExistence type="inferred from homology"/>
<dbReference type="Proteomes" id="UP000612585">
    <property type="component" value="Unassembled WGS sequence"/>
</dbReference>
<dbReference type="Gene3D" id="3.40.50.300">
    <property type="entry name" value="P-loop containing nucleotide triphosphate hydrolases"/>
    <property type="match status" value="1"/>
</dbReference>
<comment type="similarity">
    <text evidence="1">Belongs to the AfsR/DnrI/RedD regulatory family.</text>
</comment>
<sequence length="938" mass="102957">MRVEIRLLGEVEVNFDDRLIDIGHARQWCVLAVLLIDANHPVSVDQLIERAWGSQRPQRVRNALYTYLSRLRQALASASVEIVRRPTGYVLTVDPLAVDLHRFRHLITQARASDNDTDALALFEQALKLWRGQAFATLDTPWLDTVRIDLEGQRLDAQLDRADLALRHGDHGLVLADLSAAAVRYPLDERLAGQLMLAHYRCGRQALALNLYEQIRIHLADELGADPSPPLQQLYQQILKADAALATPTPVVTIANPGLAGRSVPRQLPAPPRSFTGRARELAYLNALLAQGDGLPPATVAISAVAGTAGVGKTALAVHWAHQVRHRFPDGQLYVNLRGFDPAGAVMAPAEAVRGFLDALNVPPQRIPAGLDAQAGLYRSLLADKRVLVVLDNARDAGQVRPLLPGTPSAAVIVTSRNRLAGLIAADGAHPLALDLLSTTEARDLLTHRLGPGRVTAEPDAVNEIIVSCAWLPLALTIVAGRAATNPRFRLQSLAIELRHARDRLNVLADTDPAIDVRAVFSWSYHTLSEGAARLFRLLGMHPGPDISAAAAASLTGLPPPQIQPLLAELTHAHLVNEHQPGRYNFHDLLRAYAAEQIHSCAPVNERQAAIHRVLDHYLRTAYIAARLLHPTRDPISLCSPQPSVTPEDLRDYGQALAWFTAEHAVLLAVIDCAVTIGSYTHAWQLAWTLPTYFERLGHWHDWAATGHAGLEAARRLADPSAQARTHLDLARAYTRLGRHEDAERQLRRALDLYGQTGEQTGQGHAHLHLAWVYERRDGYADALHHCQRALALFLAVGNRAGQASALNNVGWFHARLGDYQQALIHCQQALTLLRELGNRGGQAATWDSLGYAHHHLGHHQQAITCYQHALDLFRSVGDRYEEATTLAHLGDTHYTTSDPEAARDAWQRALAVLDELDHPDADQVRAKLHGSDSATRT</sequence>
<dbReference type="SMART" id="SM01043">
    <property type="entry name" value="BTAD"/>
    <property type="match status" value="1"/>
</dbReference>
<dbReference type="PRINTS" id="PR00364">
    <property type="entry name" value="DISEASERSIST"/>
</dbReference>
<feature type="domain" description="OmpR/PhoB-type" evidence="7">
    <location>
        <begin position="1"/>
        <end position="93"/>
    </location>
</feature>
<dbReference type="RefSeq" id="WP_204007353.1">
    <property type="nucleotide sequence ID" value="NZ_BOPG01000072.1"/>
</dbReference>
<dbReference type="Gene3D" id="1.25.40.10">
    <property type="entry name" value="Tetratricopeptide repeat domain"/>
    <property type="match status" value="2"/>
</dbReference>
<dbReference type="Pfam" id="PF13424">
    <property type="entry name" value="TPR_12"/>
    <property type="match status" value="2"/>
</dbReference>
<dbReference type="InterPro" id="IPR019734">
    <property type="entry name" value="TPR_rpt"/>
</dbReference>
<dbReference type="GO" id="GO:0006355">
    <property type="term" value="P:regulation of DNA-templated transcription"/>
    <property type="evidence" value="ECO:0007669"/>
    <property type="project" value="InterPro"/>
</dbReference>
<keyword evidence="9" id="KW-1185">Reference proteome</keyword>
<dbReference type="InterPro" id="IPR027417">
    <property type="entry name" value="P-loop_NTPase"/>
</dbReference>
<dbReference type="Pfam" id="PF03704">
    <property type="entry name" value="BTAD"/>
    <property type="match status" value="1"/>
</dbReference>
<dbReference type="Pfam" id="PF13374">
    <property type="entry name" value="TPR_10"/>
    <property type="match status" value="1"/>
</dbReference>
<name>A0A8J3ZFU1_9ACTN</name>
<dbReference type="InterPro" id="IPR051677">
    <property type="entry name" value="AfsR-DnrI-RedD_regulator"/>
</dbReference>
<evidence type="ECO:0000256" key="6">
    <source>
        <dbReference type="PROSITE-ProRule" id="PRU01091"/>
    </source>
</evidence>
<evidence type="ECO:0000256" key="4">
    <source>
        <dbReference type="ARBA" id="ARBA00023163"/>
    </source>
</evidence>
<organism evidence="8 9">
    <name type="scientific">Virgisporangium aurantiacum</name>
    <dbReference type="NCBI Taxonomy" id="175570"/>
    <lineage>
        <taxon>Bacteria</taxon>
        <taxon>Bacillati</taxon>
        <taxon>Actinomycetota</taxon>
        <taxon>Actinomycetes</taxon>
        <taxon>Micromonosporales</taxon>
        <taxon>Micromonosporaceae</taxon>
        <taxon>Virgisporangium</taxon>
    </lineage>
</organism>
<feature type="DNA-binding region" description="OmpR/PhoB-type" evidence="6">
    <location>
        <begin position="1"/>
        <end position="93"/>
    </location>
</feature>
<dbReference type="GO" id="GO:0003677">
    <property type="term" value="F:DNA binding"/>
    <property type="evidence" value="ECO:0007669"/>
    <property type="project" value="UniProtKB-UniRule"/>
</dbReference>
<dbReference type="GO" id="GO:0000160">
    <property type="term" value="P:phosphorelay signal transduction system"/>
    <property type="evidence" value="ECO:0007669"/>
    <property type="project" value="InterPro"/>
</dbReference>
<feature type="repeat" description="TPR" evidence="5">
    <location>
        <begin position="724"/>
        <end position="757"/>
    </location>
</feature>
<dbReference type="InterPro" id="IPR001867">
    <property type="entry name" value="OmpR/PhoB-type_DNA-bd"/>
</dbReference>
<dbReference type="AlphaFoldDB" id="A0A8J3ZFU1"/>
<accession>A0A8J3ZFU1</accession>
<evidence type="ECO:0000313" key="9">
    <source>
        <dbReference type="Proteomes" id="UP000612585"/>
    </source>
</evidence>
<dbReference type="PANTHER" id="PTHR35807">
    <property type="entry name" value="TRANSCRIPTIONAL REGULATOR REDD-RELATED"/>
    <property type="match status" value="1"/>
</dbReference>
<dbReference type="InterPro" id="IPR036388">
    <property type="entry name" value="WH-like_DNA-bd_sf"/>
</dbReference>
<dbReference type="PROSITE" id="PS50005">
    <property type="entry name" value="TPR"/>
    <property type="match status" value="2"/>
</dbReference>
<dbReference type="InterPro" id="IPR011990">
    <property type="entry name" value="TPR-like_helical_dom_sf"/>
</dbReference>
<dbReference type="EMBL" id="BOPG01000072">
    <property type="protein sequence ID" value="GIJ62013.1"/>
    <property type="molecule type" value="Genomic_DNA"/>
</dbReference>
<keyword evidence="2" id="KW-0805">Transcription regulation</keyword>
<evidence type="ECO:0000256" key="1">
    <source>
        <dbReference type="ARBA" id="ARBA00005820"/>
    </source>
</evidence>
<dbReference type="SUPFAM" id="SSF52540">
    <property type="entry name" value="P-loop containing nucleoside triphosphate hydrolases"/>
    <property type="match status" value="1"/>
</dbReference>
<protein>
    <submittedName>
        <fullName evidence="8">SARP family transcriptional regulator</fullName>
    </submittedName>
</protein>
<evidence type="ECO:0000256" key="5">
    <source>
        <dbReference type="PROSITE-ProRule" id="PRU00339"/>
    </source>
</evidence>
<dbReference type="SUPFAM" id="SSF48452">
    <property type="entry name" value="TPR-like"/>
    <property type="match status" value="3"/>
</dbReference>
<dbReference type="GO" id="GO:0043531">
    <property type="term" value="F:ADP binding"/>
    <property type="evidence" value="ECO:0007669"/>
    <property type="project" value="InterPro"/>
</dbReference>
<evidence type="ECO:0000313" key="8">
    <source>
        <dbReference type="EMBL" id="GIJ62013.1"/>
    </source>
</evidence>
<evidence type="ECO:0000259" key="7">
    <source>
        <dbReference type="PROSITE" id="PS51755"/>
    </source>
</evidence>
<evidence type="ECO:0000256" key="2">
    <source>
        <dbReference type="ARBA" id="ARBA00023015"/>
    </source>
</evidence>
<comment type="caution">
    <text evidence="8">The sequence shown here is derived from an EMBL/GenBank/DDBJ whole genome shotgun (WGS) entry which is preliminary data.</text>
</comment>
<gene>
    <name evidence="8" type="ORF">Vau01_095290</name>
</gene>
<evidence type="ECO:0000256" key="3">
    <source>
        <dbReference type="ARBA" id="ARBA00023125"/>
    </source>
</evidence>
<dbReference type="SMART" id="SM00862">
    <property type="entry name" value="Trans_reg_C"/>
    <property type="match status" value="1"/>
</dbReference>
<dbReference type="SUPFAM" id="SSF46894">
    <property type="entry name" value="C-terminal effector domain of the bipartite response regulators"/>
    <property type="match status" value="1"/>
</dbReference>
<dbReference type="InterPro" id="IPR005158">
    <property type="entry name" value="BTAD"/>
</dbReference>
<dbReference type="SMART" id="SM00028">
    <property type="entry name" value="TPR"/>
    <property type="match status" value="5"/>
</dbReference>
<keyword evidence="5" id="KW-0802">TPR repeat</keyword>
<dbReference type="Pfam" id="PF00486">
    <property type="entry name" value="Trans_reg_C"/>
    <property type="match status" value="1"/>
</dbReference>
<feature type="repeat" description="TPR" evidence="5">
    <location>
        <begin position="844"/>
        <end position="877"/>
    </location>
</feature>
<reference evidence="8" key="1">
    <citation type="submission" date="2021-01" db="EMBL/GenBank/DDBJ databases">
        <title>Whole genome shotgun sequence of Virgisporangium aurantiacum NBRC 16421.</title>
        <authorList>
            <person name="Komaki H."/>
            <person name="Tamura T."/>
        </authorList>
    </citation>
    <scope>NUCLEOTIDE SEQUENCE</scope>
    <source>
        <strain evidence="8">NBRC 16421</strain>
    </source>
</reference>
<dbReference type="PROSITE" id="PS51755">
    <property type="entry name" value="OMPR_PHOB"/>
    <property type="match status" value="1"/>
</dbReference>
<dbReference type="InterPro" id="IPR016032">
    <property type="entry name" value="Sig_transdc_resp-reg_C-effctor"/>
</dbReference>
<dbReference type="PANTHER" id="PTHR35807:SF1">
    <property type="entry name" value="TRANSCRIPTIONAL REGULATOR REDD"/>
    <property type="match status" value="1"/>
</dbReference>
<keyword evidence="3 6" id="KW-0238">DNA-binding</keyword>
<keyword evidence="4" id="KW-0804">Transcription</keyword>
<dbReference type="Gene3D" id="1.10.10.10">
    <property type="entry name" value="Winged helix-like DNA-binding domain superfamily/Winged helix DNA-binding domain"/>
    <property type="match status" value="1"/>
</dbReference>
<dbReference type="CDD" id="cd15831">
    <property type="entry name" value="BTAD"/>
    <property type="match status" value="1"/>
</dbReference>